<dbReference type="Pfam" id="PF04117">
    <property type="entry name" value="Mpv17_PMP22"/>
    <property type="match status" value="1"/>
</dbReference>
<dbReference type="OrthoDB" id="1924787at2759"/>
<proteinExistence type="inferred from homology"/>
<dbReference type="Pfam" id="PF04082">
    <property type="entry name" value="Fungal_trans"/>
    <property type="match status" value="1"/>
</dbReference>
<comment type="similarity">
    <text evidence="3">Belongs to the peroxisomal membrane protein PXMP2/4 family.</text>
</comment>
<evidence type="ECO:0000256" key="4">
    <source>
        <dbReference type="ARBA" id="ARBA00022692"/>
    </source>
</evidence>
<keyword evidence="9" id="KW-0804">Transcription</keyword>
<dbReference type="Proteomes" id="UP000237631">
    <property type="component" value="Unassembled WGS sequence"/>
</dbReference>
<evidence type="ECO:0000256" key="8">
    <source>
        <dbReference type="ARBA" id="ARBA00023136"/>
    </source>
</evidence>
<evidence type="ECO:0000256" key="6">
    <source>
        <dbReference type="ARBA" id="ARBA00022989"/>
    </source>
</evidence>
<evidence type="ECO:0000256" key="7">
    <source>
        <dbReference type="ARBA" id="ARBA00023015"/>
    </source>
</evidence>
<keyword evidence="5" id="KW-0479">Metal-binding</keyword>
<dbReference type="InterPro" id="IPR050815">
    <property type="entry name" value="TF_fung"/>
</dbReference>
<evidence type="ECO:0000313" key="12">
    <source>
        <dbReference type="EMBL" id="PPJ60691.1"/>
    </source>
</evidence>
<gene>
    <name evidence="12" type="ORF">CBER1_03446</name>
</gene>
<dbReference type="GO" id="GO:0016020">
    <property type="term" value="C:membrane"/>
    <property type="evidence" value="ECO:0007669"/>
    <property type="project" value="UniProtKB-SubCell"/>
</dbReference>
<evidence type="ECO:0000256" key="10">
    <source>
        <dbReference type="ARBA" id="ARBA00023242"/>
    </source>
</evidence>
<name>A0A2S6CLW1_9PEZI</name>
<dbReference type="GO" id="GO:0000981">
    <property type="term" value="F:DNA-binding transcription factor activity, RNA polymerase II-specific"/>
    <property type="evidence" value="ECO:0007669"/>
    <property type="project" value="InterPro"/>
</dbReference>
<reference evidence="13" key="1">
    <citation type="journal article" date="2017" name="bioRxiv">
        <title>Conservation of a gene cluster reveals novel cercosporin biosynthetic mechanisms and extends production to the genus Colletotrichum.</title>
        <authorList>
            <person name="de Jonge R."/>
            <person name="Ebert M.K."/>
            <person name="Huitt-Roehl C.R."/>
            <person name="Pal P."/>
            <person name="Suttle J.C."/>
            <person name="Spanner R.E."/>
            <person name="Neubauer J.D."/>
            <person name="Jurick W.M.II."/>
            <person name="Stott K.A."/>
            <person name="Secor G.A."/>
            <person name="Thomma B.P.H.J."/>
            <person name="Van de Peer Y."/>
            <person name="Townsend C.A."/>
            <person name="Bolton M.D."/>
        </authorList>
    </citation>
    <scope>NUCLEOTIDE SEQUENCE [LARGE SCALE GENOMIC DNA]</scope>
    <source>
        <strain evidence="13">CBS538.71</strain>
    </source>
</reference>
<evidence type="ECO:0000259" key="11">
    <source>
        <dbReference type="Pfam" id="PF04082"/>
    </source>
</evidence>
<keyword evidence="4" id="KW-0812">Transmembrane</keyword>
<evidence type="ECO:0000256" key="1">
    <source>
        <dbReference type="ARBA" id="ARBA00004123"/>
    </source>
</evidence>
<dbReference type="EMBL" id="PNEN01000230">
    <property type="protein sequence ID" value="PPJ60691.1"/>
    <property type="molecule type" value="Genomic_DNA"/>
</dbReference>
<keyword evidence="7" id="KW-0805">Transcription regulation</keyword>
<dbReference type="GO" id="GO:0006351">
    <property type="term" value="P:DNA-templated transcription"/>
    <property type="evidence" value="ECO:0007669"/>
    <property type="project" value="InterPro"/>
</dbReference>
<evidence type="ECO:0000313" key="13">
    <source>
        <dbReference type="Proteomes" id="UP000237631"/>
    </source>
</evidence>
<keyword evidence="10" id="KW-0539">Nucleus</keyword>
<evidence type="ECO:0000256" key="3">
    <source>
        <dbReference type="ARBA" id="ARBA00006824"/>
    </source>
</evidence>
<keyword evidence="6" id="KW-1133">Transmembrane helix</keyword>
<evidence type="ECO:0000256" key="9">
    <source>
        <dbReference type="ARBA" id="ARBA00023163"/>
    </source>
</evidence>
<comment type="caution">
    <text evidence="12">The sequence shown here is derived from an EMBL/GenBank/DDBJ whole genome shotgun (WGS) entry which is preliminary data.</text>
</comment>
<dbReference type="AlphaFoldDB" id="A0A2S6CLW1"/>
<dbReference type="GO" id="GO:0008270">
    <property type="term" value="F:zinc ion binding"/>
    <property type="evidence" value="ECO:0007669"/>
    <property type="project" value="InterPro"/>
</dbReference>
<evidence type="ECO:0000256" key="5">
    <source>
        <dbReference type="ARBA" id="ARBA00022723"/>
    </source>
</evidence>
<dbReference type="PANTHER" id="PTHR47338:SF16">
    <property type="entry name" value="TRANSCRIPTION FACTOR, PUTATIVE (AFU_ORTHOLOGUE AFUA_2G09360)-RELATED"/>
    <property type="match status" value="1"/>
</dbReference>
<keyword evidence="8" id="KW-0472">Membrane</keyword>
<dbReference type="PANTHER" id="PTHR47338">
    <property type="entry name" value="ZN(II)2CYS6 TRANSCRIPTION FACTOR (EUROFUNG)-RELATED"/>
    <property type="match status" value="1"/>
</dbReference>
<dbReference type="GO" id="GO:0003677">
    <property type="term" value="F:DNA binding"/>
    <property type="evidence" value="ECO:0007669"/>
    <property type="project" value="InterPro"/>
</dbReference>
<dbReference type="CDD" id="cd12148">
    <property type="entry name" value="fungal_TF_MHR"/>
    <property type="match status" value="1"/>
</dbReference>
<dbReference type="GO" id="GO:0005634">
    <property type="term" value="C:nucleus"/>
    <property type="evidence" value="ECO:0007669"/>
    <property type="project" value="UniProtKB-SubCell"/>
</dbReference>
<dbReference type="InterPro" id="IPR007219">
    <property type="entry name" value="XnlR_reg_dom"/>
</dbReference>
<feature type="domain" description="Xylanolytic transcriptional activator regulatory" evidence="11">
    <location>
        <begin position="270"/>
        <end position="501"/>
    </location>
</feature>
<keyword evidence="13" id="KW-1185">Reference proteome</keyword>
<dbReference type="InterPro" id="IPR007248">
    <property type="entry name" value="Mpv17_PMP22"/>
</dbReference>
<evidence type="ECO:0000256" key="2">
    <source>
        <dbReference type="ARBA" id="ARBA00004141"/>
    </source>
</evidence>
<comment type="subcellular location">
    <subcellularLocation>
        <location evidence="2">Membrane</location>
        <topology evidence="2">Multi-pass membrane protein</topology>
    </subcellularLocation>
    <subcellularLocation>
        <location evidence="1">Nucleus</location>
    </subcellularLocation>
</comment>
<protein>
    <recommendedName>
        <fullName evidence="11">Xylanolytic transcriptional activator regulatory domain-containing protein</fullName>
    </recommendedName>
</protein>
<accession>A0A2S6CLW1</accession>
<sequence length="718" mass="80446">MSKFDLPPVDLLSPTIEATILSGASGLLAQAFTAYKQQHFTWDLVQILQFIVFSAITTPPNYAFQYFLEASFPARTAVAAEQPRVKGKTENSVPVQDRLSVRNTIIKFFLDQSIAATVNTAMYICLMGGIKGHSYEYIMDDLYGNFWSLLFASYRFWPFVCLLNFAVVPMRYRPYVALGGGDVSLRAMEARVPLARTAREPGHRNSALSFSNTSIGPGGTSVPDEQALSTTSYFKESPQFSLTSPNVTSYGAVHDVELPPAAVCFRLATLYFDYIHDQLHTLFQKPQFMADLAMNRTSPVIAYAMIALAARFSSNDLFSATSPRARGVPYARKAAQLLDVSEVSLTSIQACVMLGACRIIEGDTKGESVYYGIACRMAQLLDLPHRECESLLEKEINIRVWHTLCMIDEWSSSGVQVPRQIANPPADVPLPMEEMTFLQLRHENSINMSQSYSNPSLLGEMITLNRIFRDVNQMNTYTVGTSHLQPDTDAVQALSDRLDGWEAMLPVYMRDEPANLAHYAAQGLGRIYAAVYLGFYHYGQLLYYQFLHGSNEESGGLINVFAQRCTYHAARLCNMVYSALDTPGCHVQYNMVGHVLVIASTVQIHTLLFSSDRSEIDAARQRLERNFNILLKLRELWPALDLCMIRLQVFHKACRTSMDNSFQLDGWMLKFLSEFGNPIDDKPENNDAEWIIGDIAITPTSDFGVNTIASFIREDMNT</sequence>
<organism evidence="12 13">
    <name type="scientific">Cercospora berteroae</name>
    <dbReference type="NCBI Taxonomy" id="357750"/>
    <lineage>
        <taxon>Eukaryota</taxon>
        <taxon>Fungi</taxon>
        <taxon>Dikarya</taxon>
        <taxon>Ascomycota</taxon>
        <taxon>Pezizomycotina</taxon>
        <taxon>Dothideomycetes</taxon>
        <taxon>Dothideomycetidae</taxon>
        <taxon>Mycosphaerellales</taxon>
        <taxon>Mycosphaerellaceae</taxon>
        <taxon>Cercospora</taxon>
    </lineage>
</organism>